<dbReference type="Proteomes" id="UP000198771">
    <property type="component" value="Unassembled WGS sequence"/>
</dbReference>
<name>A0A1G6EK52_9BACT</name>
<dbReference type="AlphaFoldDB" id="A0A1G6EK52"/>
<accession>A0A1G6EK52</accession>
<keyword evidence="3" id="KW-1185">Reference proteome</keyword>
<organism evidence="1 3">
    <name type="scientific">Desulfonatronum thiosulfatophilum</name>
    <dbReference type="NCBI Taxonomy" id="617002"/>
    <lineage>
        <taxon>Bacteria</taxon>
        <taxon>Pseudomonadati</taxon>
        <taxon>Thermodesulfobacteriota</taxon>
        <taxon>Desulfovibrionia</taxon>
        <taxon>Desulfovibrionales</taxon>
        <taxon>Desulfonatronaceae</taxon>
        <taxon>Desulfonatronum</taxon>
    </lineage>
</organism>
<evidence type="ECO:0000313" key="2">
    <source>
        <dbReference type="EMBL" id="SDB61912.1"/>
    </source>
</evidence>
<dbReference type="RefSeq" id="WP_208596665.1">
    <property type="nucleotide sequence ID" value="NZ_FMXO01000019.1"/>
</dbReference>
<reference evidence="1 3" key="1">
    <citation type="submission" date="2016-10" db="EMBL/GenBank/DDBJ databases">
        <authorList>
            <person name="de Groot N.N."/>
        </authorList>
    </citation>
    <scope>NUCLEOTIDE SEQUENCE [LARGE SCALE GENOMIC DNA]</scope>
    <source>
        <strain evidence="1 3">ASO4-2</strain>
    </source>
</reference>
<gene>
    <name evidence="1" type="ORF">SAMN05660653_02898</name>
    <name evidence="2" type="ORF">SAMN05660653_03243</name>
</gene>
<sequence length="60" mass="6953">AFGALDWYVQQRFGRFLTTRSQRRSRRLGEGSLYAALQGLGLVYLRKRYKSRQLLVNACG</sequence>
<protein>
    <submittedName>
        <fullName evidence="1">Uncharacterized protein</fullName>
    </submittedName>
</protein>
<dbReference type="EMBL" id="FMXO01000027">
    <property type="protein sequence ID" value="SDB61912.1"/>
    <property type="molecule type" value="Genomic_DNA"/>
</dbReference>
<evidence type="ECO:0000313" key="1">
    <source>
        <dbReference type="EMBL" id="SDB57760.1"/>
    </source>
</evidence>
<dbReference type="EMBL" id="FMXO01000019">
    <property type="protein sequence ID" value="SDB57760.1"/>
    <property type="molecule type" value="Genomic_DNA"/>
</dbReference>
<proteinExistence type="predicted"/>
<feature type="non-terminal residue" evidence="1">
    <location>
        <position position="1"/>
    </location>
</feature>
<evidence type="ECO:0000313" key="3">
    <source>
        <dbReference type="Proteomes" id="UP000198771"/>
    </source>
</evidence>